<dbReference type="GO" id="GO:0006281">
    <property type="term" value="P:DNA repair"/>
    <property type="evidence" value="ECO:0007669"/>
    <property type="project" value="InterPro"/>
</dbReference>
<dbReference type="Proteomes" id="UP000603545">
    <property type="component" value="Unassembled WGS sequence"/>
</dbReference>
<reference evidence="1 2" key="1">
    <citation type="submission" date="2020-08" db="EMBL/GenBank/DDBJ databases">
        <title>Bridging the membrane lipid divide: bacteria of the FCB group superphylum have the potential to synthesize archaeal ether lipids.</title>
        <authorList>
            <person name="Villanueva L."/>
            <person name="Von Meijenfeldt F.A.B."/>
            <person name="Westbye A.B."/>
            <person name="Yadav S."/>
            <person name="Hopmans E.C."/>
            <person name="Dutilh B.E."/>
            <person name="Sinninghe Damste J.S."/>
        </authorList>
    </citation>
    <scope>NUCLEOTIDE SEQUENCE [LARGE SCALE GENOMIC DNA]</scope>
    <source>
        <strain evidence="1">NIOZ-UU82</strain>
    </source>
</reference>
<dbReference type="EMBL" id="JACNLL010000079">
    <property type="protein sequence ID" value="MBC8200146.1"/>
    <property type="molecule type" value="Genomic_DNA"/>
</dbReference>
<dbReference type="AlphaFoldDB" id="A0A8J6TAX8"/>
<sequence length="260" mass="30045">MNEQIIRERLVEHGTKLFKSPREFIRFTKDNDADRLLNNLEEYPHAFILACVMDRQIKAERAWLIPYCFQEKLGDFSIERLLTQSQEDIHKLMAEPEPLHRFVDKMAGFFFLAVQRIGSNYGGNASLIWKDTPSSASVVYRFLEFDGVGPKIASMAANILAREFKIPFADYFSIDISADIHVRRVFGRLGLTSLDATVEQLIFRARGLHPEFPGLMDYPTWEIGRNWCKPRKPYCSGCYMNDMCPNAIYERKSGGQQDKD</sequence>
<evidence type="ECO:0000313" key="1">
    <source>
        <dbReference type="EMBL" id="MBC8200146.1"/>
    </source>
</evidence>
<dbReference type="GO" id="GO:0003824">
    <property type="term" value="F:catalytic activity"/>
    <property type="evidence" value="ECO:0007669"/>
    <property type="project" value="InterPro"/>
</dbReference>
<protein>
    <submittedName>
        <fullName evidence="1">Iron-sulfur cluster loop</fullName>
    </submittedName>
</protein>
<dbReference type="Gene3D" id="1.10.340.30">
    <property type="entry name" value="Hypothetical protein, domain 2"/>
    <property type="match status" value="1"/>
</dbReference>
<proteinExistence type="predicted"/>
<accession>A0A8J6TAX8</accession>
<evidence type="ECO:0000313" key="2">
    <source>
        <dbReference type="Proteomes" id="UP000603545"/>
    </source>
</evidence>
<dbReference type="Gene3D" id="1.10.1670.10">
    <property type="entry name" value="Helix-hairpin-Helix base-excision DNA repair enzymes (C-terminal)"/>
    <property type="match status" value="1"/>
</dbReference>
<comment type="caution">
    <text evidence="1">The sequence shown here is derived from an EMBL/GenBank/DDBJ whole genome shotgun (WGS) entry which is preliminary data.</text>
</comment>
<dbReference type="InterPro" id="IPR023170">
    <property type="entry name" value="HhH_base_excis_C"/>
</dbReference>
<dbReference type="InterPro" id="IPR011257">
    <property type="entry name" value="DNA_glycosylase"/>
</dbReference>
<name>A0A8J6TAX8_9BACT</name>
<dbReference type="SUPFAM" id="SSF48150">
    <property type="entry name" value="DNA-glycosylase"/>
    <property type="match status" value="1"/>
</dbReference>
<gene>
    <name evidence="1" type="ORF">H8E80_08930</name>
</gene>
<organism evidence="1 2">
    <name type="scientific">Candidatus Desulfaltia bathyphila</name>
    <dbReference type="NCBI Taxonomy" id="2841697"/>
    <lineage>
        <taxon>Bacteria</taxon>
        <taxon>Pseudomonadati</taxon>
        <taxon>Thermodesulfobacteriota</taxon>
        <taxon>Desulfobacteria</taxon>
        <taxon>Desulfobacterales</taxon>
        <taxon>Desulfobacterales incertae sedis</taxon>
        <taxon>Candidatus Desulfaltia</taxon>
    </lineage>
</organism>